<sequence length="37" mass="4053">MRCSRSVFSSWRRPRAALISSHAATRVSGCSGRRTTG</sequence>
<organism evidence="1">
    <name type="scientific">Anguilla anguilla</name>
    <name type="common">European freshwater eel</name>
    <name type="synonym">Muraena anguilla</name>
    <dbReference type="NCBI Taxonomy" id="7936"/>
    <lineage>
        <taxon>Eukaryota</taxon>
        <taxon>Metazoa</taxon>
        <taxon>Chordata</taxon>
        <taxon>Craniata</taxon>
        <taxon>Vertebrata</taxon>
        <taxon>Euteleostomi</taxon>
        <taxon>Actinopterygii</taxon>
        <taxon>Neopterygii</taxon>
        <taxon>Teleostei</taxon>
        <taxon>Anguilliformes</taxon>
        <taxon>Anguillidae</taxon>
        <taxon>Anguilla</taxon>
    </lineage>
</organism>
<protein>
    <submittedName>
        <fullName evidence="1">Uncharacterized protein</fullName>
    </submittedName>
</protein>
<dbReference type="AlphaFoldDB" id="A0A0E9TE82"/>
<evidence type="ECO:0000313" key="1">
    <source>
        <dbReference type="EMBL" id="JAH51727.1"/>
    </source>
</evidence>
<dbReference type="EMBL" id="GBXM01056850">
    <property type="protein sequence ID" value="JAH51727.1"/>
    <property type="molecule type" value="Transcribed_RNA"/>
</dbReference>
<proteinExistence type="predicted"/>
<name>A0A0E9TE82_ANGAN</name>
<accession>A0A0E9TE82</accession>
<reference evidence="1" key="1">
    <citation type="submission" date="2014-11" db="EMBL/GenBank/DDBJ databases">
        <authorList>
            <person name="Amaro Gonzalez C."/>
        </authorList>
    </citation>
    <scope>NUCLEOTIDE SEQUENCE</scope>
</reference>
<reference evidence="1" key="2">
    <citation type="journal article" date="2015" name="Fish Shellfish Immunol.">
        <title>Early steps in the European eel (Anguilla anguilla)-Vibrio vulnificus interaction in the gills: Role of the RtxA13 toxin.</title>
        <authorList>
            <person name="Callol A."/>
            <person name="Pajuelo D."/>
            <person name="Ebbesson L."/>
            <person name="Teles M."/>
            <person name="MacKenzie S."/>
            <person name="Amaro C."/>
        </authorList>
    </citation>
    <scope>NUCLEOTIDE SEQUENCE</scope>
</reference>